<name>A0ABT4ZS04_9CYAN</name>
<dbReference type="Proteomes" id="UP001211711">
    <property type="component" value="Unassembled WGS sequence"/>
</dbReference>
<evidence type="ECO:0000313" key="3">
    <source>
        <dbReference type="Proteomes" id="UP001211711"/>
    </source>
</evidence>
<sequence length="72" mass="7964">MNELRLELPANISIDEAQLLLTVKLFESGKLSLGQAAKLAGYSKSTYIELLGKMGVPVINYPPEELEQEMNL</sequence>
<dbReference type="EMBL" id="JAQMTI010000151">
    <property type="protein sequence ID" value="MDB9442202.1"/>
    <property type="molecule type" value="Genomic_DNA"/>
</dbReference>
<evidence type="ECO:0000256" key="1">
    <source>
        <dbReference type="ARBA" id="ARBA00005651"/>
    </source>
</evidence>
<gene>
    <name evidence="2" type="ORF">PN497_12645</name>
</gene>
<organism evidence="2 3">
    <name type="scientific">Sphaerospermopsis kisseleviana CS-549</name>
    <dbReference type="NCBI Taxonomy" id="3021783"/>
    <lineage>
        <taxon>Bacteria</taxon>
        <taxon>Bacillati</taxon>
        <taxon>Cyanobacteriota</taxon>
        <taxon>Cyanophyceae</taxon>
        <taxon>Nostocales</taxon>
        <taxon>Aphanizomenonaceae</taxon>
        <taxon>Sphaerospermopsis</taxon>
        <taxon>Sphaerospermopsis kisseleviana</taxon>
    </lineage>
</organism>
<comment type="similarity">
    <text evidence="1">Belongs to the UPF0175 family.</text>
</comment>
<dbReference type="Pfam" id="PF03683">
    <property type="entry name" value="UPF0175"/>
    <property type="match status" value="1"/>
</dbReference>
<dbReference type="InterPro" id="IPR005368">
    <property type="entry name" value="UPF0175"/>
</dbReference>
<reference evidence="2 3" key="1">
    <citation type="submission" date="2023-01" db="EMBL/GenBank/DDBJ databases">
        <title>Genomes from the Australian National Cyanobacteria Reference Collection.</title>
        <authorList>
            <person name="Willis A."/>
            <person name="Lee E.M.F."/>
        </authorList>
    </citation>
    <scope>NUCLEOTIDE SEQUENCE [LARGE SCALE GENOMIC DNA]</scope>
    <source>
        <strain evidence="2 3">CS-549</strain>
    </source>
</reference>
<comment type="caution">
    <text evidence="2">The sequence shown here is derived from an EMBL/GenBank/DDBJ whole genome shotgun (WGS) entry which is preliminary data.</text>
</comment>
<dbReference type="PANTHER" id="PTHR37525">
    <property type="entry name" value="UPF0175 PROTEIN SSL1255"/>
    <property type="match status" value="1"/>
</dbReference>
<dbReference type="InterPro" id="IPR052264">
    <property type="entry name" value="UPF0175_domain"/>
</dbReference>
<keyword evidence="3" id="KW-1185">Reference proteome</keyword>
<proteinExistence type="inferred from homology"/>
<evidence type="ECO:0000313" key="2">
    <source>
        <dbReference type="EMBL" id="MDB9442202.1"/>
    </source>
</evidence>
<dbReference type="RefSeq" id="WP_096569985.1">
    <property type="nucleotide sequence ID" value="NZ_JAQMTI010000151.1"/>
</dbReference>
<protein>
    <submittedName>
        <fullName evidence="2">UPF0175 family protein</fullName>
    </submittedName>
</protein>
<accession>A0ABT4ZS04</accession>
<dbReference type="PANTHER" id="PTHR37525:SF1">
    <property type="entry name" value="UPF0175 PROTEIN SSL1255"/>
    <property type="match status" value="1"/>
</dbReference>